<keyword evidence="2" id="KW-1185">Reference proteome</keyword>
<name>A0A0D7AQ76_9AGAR</name>
<dbReference type="PANTHER" id="PTHR36452:SF1">
    <property type="entry name" value="DUF2461 DOMAIN-CONTAINING PROTEIN"/>
    <property type="match status" value="1"/>
</dbReference>
<dbReference type="PANTHER" id="PTHR36452">
    <property type="entry name" value="CHROMOSOME 12, WHOLE GENOME SHOTGUN SEQUENCE"/>
    <property type="match status" value="1"/>
</dbReference>
<sequence length="295" mass="33365">SDSEQADNGDSQEVVGEVVQAPVTGRVPPGQISQNTFEFLTQLQDPECNDREWYVMFKLHGMLLLNDVCPYRDTSPEPVYRLAEKEWKDFVEAFTESLCEVDPQIPPLPPRDVVHRIYRDIRFSNDKTPYKTGFAASFSRSGRKGIFAGCEYHLKPGNQSLIAAGTWCPGKNELATIRSNIQINSTRLRETISAAEFVQYFGEPRPHPKGRRQNIFGMDDELKVAPKGVDKNHQDIDLLKCRSFAVMHRFLDSEVLSADFTRRLAEVSQVMRPLVHCLNDMMTIHAGGDGDNDSD</sequence>
<dbReference type="NCBIfam" id="TIGR02453">
    <property type="entry name" value="TIGR02453 family protein"/>
    <property type="match status" value="1"/>
</dbReference>
<dbReference type="AlphaFoldDB" id="A0A0D7AQ76"/>
<dbReference type="Proteomes" id="UP000054144">
    <property type="component" value="Unassembled WGS sequence"/>
</dbReference>
<dbReference type="EMBL" id="KN881583">
    <property type="protein sequence ID" value="KIY53899.1"/>
    <property type="molecule type" value="Genomic_DNA"/>
</dbReference>
<gene>
    <name evidence="1" type="ORF">FISHEDRAFT_32138</name>
</gene>
<reference evidence="1 2" key="1">
    <citation type="journal article" date="2015" name="Fungal Genet. Biol.">
        <title>Evolution of novel wood decay mechanisms in Agaricales revealed by the genome sequences of Fistulina hepatica and Cylindrobasidium torrendii.</title>
        <authorList>
            <person name="Floudas D."/>
            <person name="Held B.W."/>
            <person name="Riley R."/>
            <person name="Nagy L.G."/>
            <person name="Koehler G."/>
            <person name="Ransdell A.S."/>
            <person name="Younus H."/>
            <person name="Chow J."/>
            <person name="Chiniquy J."/>
            <person name="Lipzen A."/>
            <person name="Tritt A."/>
            <person name="Sun H."/>
            <person name="Haridas S."/>
            <person name="LaButti K."/>
            <person name="Ohm R.A."/>
            <person name="Kues U."/>
            <person name="Blanchette R.A."/>
            <person name="Grigoriev I.V."/>
            <person name="Minto R.E."/>
            <person name="Hibbett D.S."/>
        </authorList>
    </citation>
    <scope>NUCLEOTIDE SEQUENCE [LARGE SCALE GENOMIC DNA]</scope>
    <source>
        <strain evidence="1 2">ATCC 64428</strain>
    </source>
</reference>
<organism evidence="1 2">
    <name type="scientific">Fistulina hepatica ATCC 64428</name>
    <dbReference type="NCBI Taxonomy" id="1128425"/>
    <lineage>
        <taxon>Eukaryota</taxon>
        <taxon>Fungi</taxon>
        <taxon>Dikarya</taxon>
        <taxon>Basidiomycota</taxon>
        <taxon>Agaricomycotina</taxon>
        <taxon>Agaricomycetes</taxon>
        <taxon>Agaricomycetidae</taxon>
        <taxon>Agaricales</taxon>
        <taxon>Fistulinaceae</taxon>
        <taxon>Fistulina</taxon>
    </lineage>
</organism>
<accession>A0A0D7AQ76</accession>
<evidence type="ECO:0000313" key="2">
    <source>
        <dbReference type="Proteomes" id="UP000054144"/>
    </source>
</evidence>
<protein>
    <submittedName>
        <fullName evidence="1">Uncharacterized protein</fullName>
    </submittedName>
</protein>
<proteinExistence type="predicted"/>
<evidence type="ECO:0000313" key="1">
    <source>
        <dbReference type="EMBL" id="KIY53899.1"/>
    </source>
</evidence>
<dbReference type="InterPro" id="IPR012808">
    <property type="entry name" value="CHP02453"/>
</dbReference>
<dbReference type="Pfam" id="PF09365">
    <property type="entry name" value="DUF2461"/>
    <property type="match status" value="1"/>
</dbReference>
<feature type="non-terminal residue" evidence="1">
    <location>
        <position position="295"/>
    </location>
</feature>
<dbReference type="OrthoDB" id="2537769at2759"/>
<feature type="non-terminal residue" evidence="1">
    <location>
        <position position="1"/>
    </location>
</feature>